<feature type="domain" description="D-isomer specific 2-hydroxyacid dehydrogenase NAD-binding" evidence="4">
    <location>
        <begin position="19"/>
        <end position="163"/>
    </location>
</feature>
<protein>
    <recommendedName>
        <fullName evidence="4">D-isomer specific 2-hydroxyacid dehydrogenase NAD-binding domain-containing protein</fullName>
    </recommendedName>
</protein>
<dbReference type="PANTHER" id="PTHR43761">
    <property type="entry name" value="D-ISOMER SPECIFIC 2-HYDROXYACID DEHYDROGENASE FAMILY PROTEIN (AFU_ORTHOLOGUE AFUA_1G13630)"/>
    <property type="match status" value="1"/>
</dbReference>
<dbReference type="SUPFAM" id="SSF51735">
    <property type="entry name" value="NAD(P)-binding Rossmann-fold domains"/>
    <property type="match status" value="1"/>
</dbReference>
<evidence type="ECO:0000313" key="5">
    <source>
        <dbReference type="EMBL" id="KAJ5592060.1"/>
    </source>
</evidence>
<dbReference type="PANTHER" id="PTHR43761:SF1">
    <property type="entry name" value="D-ISOMER SPECIFIC 2-HYDROXYACID DEHYDROGENASE CATALYTIC DOMAIN-CONTAINING PROTEIN-RELATED"/>
    <property type="match status" value="1"/>
</dbReference>
<organism evidence="5 6">
    <name type="scientific">Penicillium hordei</name>
    <dbReference type="NCBI Taxonomy" id="40994"/>
    <lineage>
        <taxon>Eukaryota</taxon>
        <taxon>Fungi</taxon>
        <taxon>Dikarya</taxon>
        <taxon>Ascomycota</taxon>
        <taxon>Pezizomycotina</taxon>
        <taxon>Eurotiomycetes</taxon>
        <taxon>Eurotiomycetidae</taxon>
        <taxon>Eurotiales</taxon>
        <taxon>Aspergillaceae</taxon>
        <taxon>Penicillium</taxon>
    </lineage>
</organism>
<evidence type="ECO:0000313" key="6">
    <source>
        <dbReference type="Proteomes" id="UP001213799"/>
    </source>
</evidence>
<dbReference type="InterPro" id="IPR050418">
    <property type="entry name" value="D-iso_2-hydroxyacid_DH_PdxB"/>
</dbReference>
<dbReference type="RefSeq" id="XP_056748686.1">
    <property type="nucleotide sequence ID" value="XM_056900018.1"/>
</dbReference>
<dbReference type="GO" id="GO:0016491">
    <property type="term" value="F:oxidoreductase activity"/>
    <property type="evidence" value="ECO:0007669"/>
    <property type="project" value="UniProtKB-KW"/>
</dbReference>
<keyword evidence="6" id="KW-1185">Reference proteome</keyword>
<reference evidence="5" key="2">
    <citation type="submission" date="2023-01" db="EMBL/GenBank/DDBJ databases">
        <authorList>
            <person name="Petersen C."/>
        </authorList>
    </citation>
    <scope>NUCLEOTIDE SEQUENCE</scope>
    <source>
        <strain evidence="5">IBT 12815</strain>
    </source>
</reference>
<evidence type="ECO:0000256" key="3">
    <source>
        <dbReference type="ARBA" id="ARBA00023027"/>
    </source>
</evidence>
<evidence type="ECO:0000256" key="2">
    <source>
        <dbReference type="ARBA" id="ARBA00023002"/>
    </source>
</evidence>
<proteinExistence type="inferred from homology"/>
<dbReference type="Pfam" id="PF02826">
    <property type="entry name" value="2-Hacid_dh_C"/>
    <property type="match status" value="1"/>
</dbReference>
<dbReference type="EMBL" id="JAQJAE010000005">
    <property type="protein sequence ID" value="KAJ5592060.1"/>
    <property type="molecule type" value="Genomic_DNA"/>
</dbReference>
<dbReference type="AlphaFoldDB" id="A0AAD6DSM1"/>
<accession>A0AAD6DSM1</accession>
<keyword evidence="2" id="KW-0560">Oxidoreductase</keyword>
<dbReference type="GeneID" id="81590260"/>
<name>A0AAD6DSM1_9EURO</name>
<dbReference type="Proteomes" id="UP001213799">
    <property type="component" value="Unassembled WGS sequence"/>
</dbReference>
<dbReference type="InterPro" id="IPR036291">
    <property type="entry name" value="NAD(P)-bd_dom_sf"/>
</dbReference>
<dbReference type="Gene3D" id="3.40.50.720">
    <property type="entry name" value="NAD(P)-binding Rossmann-like Domain"/>
    <property type="match status" value="2"/>
</dbReference>
<comment type="caution">
    <text evidence="5">The sequence shown here is derived from an EMBL/GenBank/DDBJ whole genome shotgun (WGS) entry which is preliminary data.</text>
</comment>
<reference evidence="5" key="1">
    <citation type="journal article" date="2023" name="IMA Fungus">
        <title>Comparative genomic study of the Penicillium genus elucidates a diverse pangenome and 15 lateral gene transfer events.</title>
        <authorList>
            <person name="Petersen C."/>
            <person name="Sorensen T."/>
            <person name="Nielsen M.R."/>
            <person name="Sondergaard T.E."/>
            <person name="Sorensen J.L."/>
            <person name="Fitzpatrick D.A."/>
            <person name="Frisvad J.C."/>
            <person name="Nielsen K.L."/>
        </authorList>
    </citation>
    <scope>NUCLEOTIDE SEQUENCE</scope>
    <source>
        <strain evidence="5">IBT 12815</strain>
    </source>
</reference>
<evidence type="ECO:0000256" key="1">
    <source>
        <dbReference type="ARBA" id="ARBA00005854"/>
    </source>
</evidence>
<keyword evidence="3" id="KW-0520">NAD</keyword>
<dbReference type="GO" id="GO:0051287">
    <property type="term" value="F:NAD binding"/>
    <property type="evidence" value="ECO:0007669"/>
    <property type="project" value="InterPro"/>
</dbReference>
<dbReference type="InterPro" id="IPR006140">
    <property type="entry name" value="D-isomer_DH_NAD-bd"/>
</dbReference>
<sequence length="194" mass="21387">MDMCKSLRDPEGKAPRICSEEVVVIIWYGEVGQQIAIRAQLLGMKVLVSGRKGAPNNAHAARVPFETVLRNSSVVFVTFPRVRETMKLISHTEFGLVPRHAILINISRGGIVDEGALIMALKARQIAGAATDVFLHEPASLENSVLLCTGTEDLNLVVTPHSAWFTKNTRLNFMACLQKNIVSWVERKPCNLVV</sequence>
<gene>
    <name evidence="5" type="ORF">N7537_008964</name>
</gene>
<evidence type="ECO:0000259" key="4">
    <source>
        <dbReference type="Pfam" id="PF02826"/>
    </source>
</evidence>
<comment type="similarity">
    <text evidence="1">Belongs to the D-isomer specific 2-hydroxyacid dehydrogenase family.</text>
</comment>